<gene>
    <name evidence="1" type="ORF">S03H2_13061</name>
</gene>
<dbReference type="SUPFAM" id="SSF48452">
    <property type="entry name" value="TPR-like"/>
    <property type="match status" value="1"/>
</dbReference>
<organism evidence="1">
    <name type="scientific">marine sediment metagenome</name>
    <dbReference type="NCBI Taxonomy" id="412755"/>
    <lineage>
        <taxon>unclassified sequences</taxon>
        <taxon>metagenomes</taxon>
        <taxon>ecological metagenomes</taxon>
    </lineage>
</organism>
<dbReference type="SMART" id="SM00028">
    <property type="entry name" value="TPR"/>
    <property type="match status" value="5"/>
</dbReference>
<proteinExistence type="predicted"/>
<dbReference type="InterPro" id="IPR011990">
    <property type="entry name" value="TPR-like_helical_dom_sf"/>
</dbReference>
<name>X1FZG1_9ZZZZ</name>
<comment type="caution">
    <text evidence="1">The sequence shown here is derived from an EMBL/GenBank/DDBJ whole genome shotgun (WGS) entry which is preliminary data.</text>
</comment>
<dbReference type="AlphaFoldDB" id="X1FZG1"/>
<sequence>HCFKKGRRATFEDAPEMELFLKGNELFKEDKFEDAIASYQEFLEKNPEIYQVHFSLGNCYKEMGNVEQALKEYQIVIEKTTGEESKDRKLKAKALAGIGETYLKKDDLDSAQNYLRQSLDLNPEDEILAYNVGEIYFSHQRLEEAIEYYILATVIKPDWSEPYYKLGLVYLNKADNANAIENFEKFLELEPDSEKSVNVKNIIKYLKKDGGF</sequence>
<evidence type="ECO:0000313" key="1">
    <source>
        <dbReference type="EMBL" id="GAH34729.1"/>
    </source>
</evidence>
<dbReference type="PROSITE" id="PS50293">
    <property type="entry name" value="TPR_REGION"/>
    <property type="match status" value="2"/>
</dbReference>
<feature type="non-terminal residue" evidence="1">
    <location>
        <position position="1"/>
    </location>
</feature>
<accession>X1FZG1</accession>
<dbReference type="PANTHER" id="PTHR12558">
    <property type="entry name" value="CELL DIVISION CYCLE 16,23,27"/>
    <property type="match status" value="1"/>
</dbReference>
<dbReference type="PANTHER" id="PTHR12558:SF13">
    <property type="entry name" value="CELL DIVISION CYCLE PROTEIN 27 HOMOLOG"/>
    <property type="match status" value="1"/>
</dbReference>
<dbReference type="Gene3D" id="1.25.40.10">
    <property type="entry name" value="Tetratricopeptide repeat domain"/>
    <property type="match status" value="2"/>
</dbReference>
<dbReference type="Pfam" id="PF13414">
    <property type="entry name" value="TPR_11"/>
    <property type="match status" value="1"/>
</dbReference>
<dbReference type="PROSITE" id="PS50005">
    <property type="entry name" value="TPR"/>
    <property type="match status" value="4"/>
</dbReference>
<dbReference type="Pfam" id="PF13424">
    <property type="entry name" value="TPR_12"/>
    <property type="match status" value="1"/>
</dbReference>
<dbReference type="InterPro" id="IPR019734">
    <property type="entry name" value="TPR_rpt"/>
</dbReference>
<reference evidence="1" key="1">
    <citation type="journal article" date="2014" name="Front. Microbiol.">
        <title>High frequency of phylogenetically diverse reductive dehalogenase-homologous genes in deep subseafloor sedimentary metagenomes.</title>
        <authorList>
            <person name="Kawai M."/>
            <person name="Futagami T."/>
            <person name="Toyoda A."/>
            <person name="Takaki Y."/>
            <person name="Nishi S."/>
            <person name="Hori S."/>
            <person name="Arai W."/>
            <person name="Tsubouchi T."/>
            <person name="Morono Y."/>
            <person name="Uchiyama I."/>
            <person name="Ito T."/>
            <person name="Fujiyama A."/>
            <person name="Inagaki F."/>
            <person name="Takami H."/>
        </authorList>
    </citation>
    <scope>NUCLEOTIDE SEQUENCE</scope>
    <source>
        <strain evidence="1">Expedition CK06-06</strain>
    </source>
</reference>
<dbReference type="EMBL" id="BARU01006636">
    <property type="protein sequence ID" value="GAH34729.1"/>
    <property type="molecule type" value="Genomic_DNA"/>
</dbReference>
<protein>
    <submittedName>
        <fullName evidence="1">Uncharacterized protein</fullName>
    </submittedName>
</protein>